<dbReference type="OrthoDB" id="10260134at2759"/>
<organism evidence="11 12">
    <name type="scientific">Daphnia galeata</name>
    <dbReference type="NCBI Taxonomy" id="27404"/>
    <lineage>
        <taxon>Eukaryota</taxon>
        <taxon>Metazoa</taxon>
        <taxon>Ecdysozoa</taxon>
        <taxon>Arthropoda</taxon>
        <taxon>Crustacea</taxon>
        <taxon>Branchiopoda</taxon>
        <taxon>Diplostraca</taxon>
        <taxon>Cladocera</taxon>
        <taxon>Anomopoda</taxon>
        <taxon>Daphniidae</taxon>
        <taxon>Daphnia</taxon>
    </lineage>
</organism>
<comment type="similarity">
    <text evidence="2">Belongs to the fatty acid desaturase type 1 family.</text>
</comment>
<evidence type="ECO:0000256" key="8">
    <source>
        <dbReference type="ARBA" id="ARBA00023098"/>
    </source>
</evidence>
<evidence type="ECO:0000256" key="9">
    <source>
        <dbReference type="ARBA" id="ARBA00023136"/>
    </source>
</evidence>
<keyword evidence="9" id="KW-0472">Membrane</keyword>
<comment type="caution">
    <text evidence="11">The sequence shown here is derived from an EMBL/GenBank/DDBJ whole genome shotgun (WGS) entry which is preliminary data.</text>
</comment>
<keyword evidence="7" id="KW-0560">Oxidoreductase</keyword>
<comment type="subcellular location">
    <subcellularLocation>
        <location evidence="1">Membrane</location>
        <topology evidence="1">Multi-pass membrane protein</topology>
    </subcellularLocation>
</comment>
<evidence type="ECO:0000256" key="2">
    <source>
        <dbReference type="ARBA" id="ARBA00009295"/>
    </source>
</evidence>
<dbReference type="GO" id="GO:0005789">
    <property type="term" value="C:endoplasmic reticulum membrane"/>
    <property type="evidence" value="ECO:0007669"/>
    <property type="project" value="TreeGrafter"/>
</dbReference>
<dbReference type="PANTHER" id="PTHR11351:SF31">
    <property type="entry name" value="DESATURASE 1, ISOFORM A-RELATED"/>
    <property type="match status" value="1"/>
</dbReference>
<dbReference type="GO" id="GO:0006636">
    <property type="term" value="P:unsaturated fatty acid biosynthetic process"/>
    <property type="evidence" value="ECO:0007669"/>
    <property type="project" value="TreeGrafter"/>
</dbReference>
<dbReference type="GO" id="GO:0005506">
    <property type="term" value="F:iron ion binding"/>
    <property type="evidence" value="ECO:0007669"/>
    <property type="project" value="TreeGrafter"/>
</dbReference>
<dbReference type="GO" id="GO:0004768">
    <property type="term" value="F:stearoyl-CoA 9-desaturase activity"/>
    <property type="evidence" value="ECO:0007669"/>
    <property type="project" value="TreeGrafter"/>
</dbReference>
<keyword evidence="10" id="KW-0275">Fatty acid biosynthesis</keyword>
<keyword evidence="6" id="KW-1133">Transmembrane helix</keyword>
<protein>
    <recommendedName>
        <fullName evidence="13">Fatty acid desaturase domain-containing protein</fullName>
    </recommendedName>
</protein>
<keyword evidence="3" id="KW-0444">Lipid biosynthesis</keyword>
<proteinExistence type="inferred from homology"/>
<evidence type="ECO:0000256" key="3">
    <source>
        <dbReference type="ARBA" id="ARBA00022516"/>
    </source>
</evidence>
<dbReference type="AlphaFoldDB" id="A0A8J2RJ77"/>
<evidence type="ECO:0000313" key="12">
    <source>
        <dbReference type="Proteomes" id="UP000789390"/>
    </source>
</evidence>
<evidence type="ECO:0000256" key="5">
    <source>
        <dbReference type="ARBA" id="ARBA00022832"/>
    </source>
</evidence>
<evidence type="ECO:0000313" key="11">
    <source>
        <dbReference type="EMBL" id="CAH0104228.1"/>
    </source>
</evidence>
<gene>
    <name evidence="11" type="ORF">DGAL_LOCUS6948</name>
</gene>
<keyword evidence="8" id="KW-0443">Lipid metabolism</keyword>
<name>A0A8J2RJ77_9CRUS</name>
<keyword evidence="12" id="KW-1185">Reference proteome</keyword>
<dbReference type="InterPro" id="IPR015876">
    <property type="entry name" value="Acyl-CoA_DS"/>
</dbReference>
<dbReference type="Proteomes" id="UP000789390">
    <property type="component" value="Unassembled WGS sequence"/>
</dbReference>
<evidence type="ECO:0000256" key="1">
    <source>
        <dbReference type="ARBA" id="ARBA00004141"/>
    </source>
</evidence>
<sequence>MASFTVVPPYIPTEGSARKLIPSYNYVSISKIQSFLTSGEGWHSYHHVFPWDYKADELGRYNMNTTKAFIDFFAWIGLAYDLKTVPERIIRSRIYRTGDGSHPFALEDSQYTSDDMKSEEEPFCEIIPEEKLN</sequence>
<reference evidence="11" key="1">
    <citation type="submission" date="2021-11" db="EMBL/GenBank/DDBJ databases">
        <authorList>
            <person name="Schell T."/>
        </authorList>
    </citation>
    <scope>NUCLEOTIDE SEQUENCE</scope>
    <source>
        <strain evidence="11">M5</strain>
    </source>
</reference>
<evidence type="ECO:0008006" key="13">
    <source>
        <dbReference type="Google" id="ProtNLM"/>
    </source>
</evidence>
<evidence type="ECO:0000256" key="4">
    <source>
        <dbReference type="ARBA" id="ARBA00022692"/>
    </source>
</evidence>
<keyword evidence="4" id="KW-0812">Transmembrane</keyword>
<evidence type="ECO:0000256" key="10">
    <source>
        <dbReference type="ARBA" id="ARBA00023160"/>
    </source>
</evidence>
<evidence type="ECO:0000256" key="6">
    <source>
        <dbReference type="ARBA" id="ARBA00022989"/>
    </source>
</evidence>
<keyword evidence="5" id="KW-0276">Fatty acid metabolism</keyword>
<accession>A0A8J2RJ77</accession>
<dbReference type="PANTHER" id="PTHR11351">
    <property type="entry name" value="ACYL-COA DESATURASE"/>
    <property type="match status" value="1"/>
</dbReference>
<evidence type="ECO:0000256" key="7">
    <source>
        <dbReference type="ARBA" id="ARBA00023002"/>
    </source>
</evidence>
<dbReference type="EMBL" id="CAKKLH010000129">
    <property type="protein sequence ID" value="CAH0104228.1"/>
    <property type="molecule type" value="Genomic_DNA"/>
</dbReference>